<evidence type="ECO:0000256" key="2">
    <source>
        <dbReference type="ARBA" id="ARBA00022723"/>
    </source>
</evidence>
<keyword evidence="3" id="KW-0677">Repeat</keyword>
<dbReference type="SUPFAM" id="SSF54862">
    <property type="entry name" value="4Fe-4S ferredoxins"/>
    <property type="match status" value="1"/>
</dbReference>
<evidence type="ECO:0000256" key="4">
    <source>
        <dbReference type="ARBA" id="ARBA00023004"/>
    </source>
</evidence>
<dbReference type="PANTHER" id="PTHR32479:SF17">
    <property type="entry name" value="GLYCOLATE OXIDASE IRON-SULFUR SUBUNIT"/>
    <property type="match status" value="1"/>
</dbReference>
<organism evidence="7">
    <name type="scientific">uncultured delta proteobacterium</name>
    <dbReference type="NCBI Taxonomy" id="34034"/>
    <lineage>
        <taxon>Bacteria</taxon>
        <taxon>Deltaproteobacteria</taxon>
        <taxon>environmental samples</taxon>
    </lineage>
</organism>
<dbReference type="PROSITE" id="PS00198">
    <property type="entry name" value="4FE4S_FER_1"/>
    <property type="match status" value="1"/>
</dbReference>
<dbReference type="InterPro" id="IPR017896">
    <property type="entry name" value="4Fe4S_Fe-S-bd"/>
</dbReference>
<accession>A0A212JEF7</accession>
<evidence type="ECO:0000259" key="6">
    <source>
        <dbReference type="PROSITE" id="PS51379"/>
    </source>
</evidence>
<keyword evidence="5" id="KW-0411">Iron-sulfur</keyword>
<evidence type="ECO:0000256" key="1">
    <source>
        <dbReference type="ARBA" id="ARBA00022485"/>
    </source>
</evidence>
<dbReference type="PROSITE" id="PS51379">
    <property type="entry name" value="4FE4S_FER_2"/>
    <property type="match status" value="1"/>
</dbReference>
<sequence>MRGCTQCGECLNVCPVFRQHRREEFSPKGKRLLLEPVNAGIETGGFSWDDVFTLARLCAGCGRCKQACARKLSTADLLAEVRAKHPHWTQHLWELWIKRMGPLWPTVGFLATLAPQGLTPKMLETSLATAKALVAKKDIRPWVRLRGGDGPAEERPVVLFSGCTARNVRPQWTEKAELLLETCGYTVLDAAAFTCCGGTMHHAGQFSAMETMRRANVDAWNAMGRPRIAAFCASCYHGLAEYADGFLEGDEAAAWKKSLTPLAALLGGLRAETLAAKPERYGYHQPCHWDKDADMPFLAAILPGLAKGAGICCGMGGILKMTDPDLSAAMARTCLDTMPVDAGPILTGCSGCAMQLAAFAPQGTDVFHWLDVVACGG</sequence>
<protein>
    <recommendedName>
        <fullName evidence="6">4Fe-4S ferredoxin-type domain-containing protein</fullName>
    </recommendedName>
</protein>
<keyword evidence="4" id="KW-0408">Iron</keyword>
<name>A0A212JEF7_9DELT</name>
<dbReference type="AlphaFoldDB" id="A0A212JEF7"/>
<dbReference type="EMBL" id="FLUQ01000001">
    <property type="protein sequence ID" value="SBV97800.1"/>
    <property type="molecule type" value="Genomic_DNA"/>
</dbReference>
<keyword evidence="1" id="KW-0004">4Fe-4S</keyword>
<proteinExistence type="predicted"/>
<dbReference type="GO" id="GO:0051539">
    <property type="term" value="F:4 iron, 4 sulfur cluster binding"/>
    <property type="evidence" value="ECO:0007669"/>
    <property type="project" value="UniProtKB-KW"/>
</dbReference>
<feature type="domain" description="4Fe-4S ferredoxin-type" evidence="6">
    <location>
        <begin position="1"/>
        <end position="25"/>
    </location>
</feature>
<dbReference type="InterPro" id="IPR004017">
    <property type="entry name" value="Cys_rich_dom"/>
</dbReference>
<dbReference type="Gene3D" id="1.10.1060.10">
    <property type="entry name" value="Alpha-helical ferredoxin"/>
    <property type="match status" value="1"/>
</dbReference>
<dbReference type="InterPro" id="IPR017900">
    <property type="entry name" value="4Fe4S_Fe_S_CS"/>
</dbReference>
<dbReference type="InterPro" id="IPR009051">
    <property type="entry name" value="Helical_ferredxn"/>
</dbReference>
<keyword evidence="2" id="KW-0479">Metal-binding</keyword>
<dbReference type="Pfam" id="PF02754">
    <property type="entry name" value="CCG"/>
    <property type="match status" value="2"/>
</dbReference>
<evidence type="ECO:0000256" key="5">
    <source>
        <dbReference type="ARBA" id="ARBA00023014"/>
    </source>
</evidence>
<dbReference type="Pfam" id="PF13183">
    <property type="entry name" value="Fer4_8"/>
    <property type="match status" value="1"/>
</dbReference>
<gene>
    <name evidence="7" type="ORF">KL86DPRO_11278</name>
</gene>
<dbReference type="GO" id="GO:0016491">
    <property type="term" value="F:oxidoreductase activity"/>
    <property type="evidence" value="ECO:0007669"/>
    <property type="project" value="UniProtKB-ARBA"/>
</dbReference>
<evidence type="ECO:0000256" key="3">
    <source>
        <dbReference type="ARBA" id="ARBA00022737"/>
    </source>
</evidence>
<dbReference type="GO" id="GO:0046872">
    <property type="term" value="F:metal ion binding"/>
    <property type="evidence" value="ECO:0007669"/>
    <property type="project" value="UniProtKB-KW"/>
</dbReference>
<reference evidence="7" key="1">
    <citation type="submission" date="2016-04" db="EMBL/GenBank/DDBJ databases">
        <authorList>
            <person name="Evans L.H."/>
            <person name="Alamgir A."/>
            <person name="Owens N."/>
            <person name="Weber N.D."/>
            <person name="Virtaneva K."/>
            <person name="Barbian K."/>
            <person name="Babar A."/>
            <person name="Rosenke K."/>
        </authorList>
    </citation>
    <scope>NUCLEOTIDE SEQUENCE</scope>
    <source>
        <strain evidence="7">86</strain>
    </source>
</reference>
<evidence type="ECO:0000313" key="7">
    <source>
        <dbReference type="EMBL" id="SBV97800.1"/>
    </source>
</evidence>
<dbReference type="PANTHER" id="PTHR32479">
    <property type="entry name" value="GLYCOLATE OXIDASE IRON-SULFUR SUBUNIT"/>
    <property type="match status" value="1"/>
</dbReference>